<accession>A0A1P8MSE4</accession>
<dbReference type="STRING" id="299262.BWR18_04055"/>
<proteinExistence type="predicted"/>
<dbReference type="Proteomes" id="UP000186336">
    <property type="component" value="Chromosome"/>
</dbReference>
<evidence type="ECO:0008006" key="3">
    <source>
        <dbReference type="Google" id="ProtNLM"/>
    </source>
</evidence>
<dbReference type="KEGG" id="tom:BWR18_04055"/>
<dbReference type="EMBL" id="CP019312">
    <property type="protein sequence ID" value="APX10954.1"/>
    <property type="molecule type" value="Genomic_DNA"/>
</dbReference>
<reference evidence="1 2" key="1">
    <citation type="submission" date="2017-01" db="EMBL/GenBank/DDBJ databases">
        <title>Complete genome of Tateyamaria omphalii DOK1-4 isolated from seawater in Dokdo.</title>
        <authorList>
            <person name="Kim J.H."/>
            <person name="Chi W.-J."/>
        </authorList>
    </citation>
    <scope>NUCLEOTIDE SEQUENCE [LARGE SCALE GENOMIC DNA]</scope>
    <source>
        <strain evidence="1 2">DOK1-4</strain>
    </source>
</reference>
<dbReference type="AlphaFoldDB" id="A0A1P8MSE4"/>
<evidence type="ECO:0000313" key="1">
    <source>
        <dbReference type="EMBL" id="APX10954.1"/>
    </source>
</evidence>
<keyword evidence="2" id="KW-1185">Reference proteome</keyword>
<sequence length="250" mass="26925">MQFPDHMTAPTRDAIQSVKRGHYPDAVAILLYGSQLDGSVADKSDVDLFVVTPPGDELHERRLIRDTLRIQCSAVPENALTHLPDLSRRAGRPIGLLGPAYGQLIDGKLPDFTGLQDAYRAALRDVNAQLSHATEHNLRAALDTAEAALARTGPGRTALALRAVPMLLEVALQRAADDHFGTRSQYRKLADAHPDIVDRYGTLAGAVSQGDFAPLRALVADLRPGAGSDAPNTVSRRLSLKRLIGEGPPR</sequence>
<name>A0A1P8MSE4_9RHOB</name>
<dbReference type="InterPro" id="IPR043519">
    <property type="entry name" value="NT_sf"/>
</dbReference>
<gene>
    <name evidence="1" type="ORF">BWR18_04055</name>
</gene>
<protein>
    <recommendedName>
        <fullName evidence="3">Polymerase nucleotidyl transferase domain-containing protein</fullName>
    </recommendedName>
</protein>
<evidence type="ECO:0000313" key="2">
    <source>
        <dbReference type="Proteomes" id="UP000186336"/>
    </source>
</evidence>
<dbReference type="SUPFAM" id="SSF81301">
    <property type="entry name" value="Nucleotidyltransferase"/>
    <property type="match status" value="1"/>
</dbReference>
<dbReference type="Gene3D" id="3.30.460.10">
    <property type="entry name" value="Beta Polymerase, domain 2"/>
    <property type="match status" value="1"/>
</dbReference>
<dbReference type="CDD" id="cd05403">
    <property type="entry name" value="NT_KNTase_like"/>
    <property type="match status" value="1"/>
</dbReference>
<organism evidence="1 2">
    <name type="scientific">Tateyamaria omphalii</name>
    <dbReference type="NCBI Taxonomy" id="299262"/>
    <lineage>
        <taxon>Bacteria</taxon>
        <taxon>Pseudomonadati</taxon>
        <taxon>Pseudomonadota</taxon>
        <taxon>Alphaproteobacteria</taxon>
        <taxon>Rhodobacterales</taxon>
        <taxon>Roseobacteraceae</taxon>
        <taxon>Tateyamaria</taxon>
    </lineage>
</organism>